<dbReference type="CTD" id="4509"/>
<feature type="transmembrane region" description="Helical" evidence="13">
    <location>
        <begin position="12"/>
        <end position="31"/>
    </location>
</feature>
<name>A0A410RF13_9EUCA</name>
<reference evidence="14" key="1">
    <citation type="journal article" date="2018" name="Mitochondrial DNA Part B Resour">
        <title>The complete mitogenome of Pentacheles validus (Decapoda: Polychelidae).</title>
        <authorList>
            <person name="Shi X."/>
            <person name="Huang D."/>
            <person name="Wang J."/>
            <person name="Niu W."/>
            <person name="Lin R."/>
        </authorList>
    </citation>
    <scope>NUCLEOTIDE SEQUENCE</scope>
</reference>
<keyword evidence="6 12" id="KW-0812">Transmembrane</keyword>
<comment type="subcellular location">
    <subcellularLocation>
        <location evidence="1 12">Mitochondrion membrane</location>
        <topology evidence="1 12">Single-pass membrane protein</topology>
    </subcellularLocation>
</comment>
<evidence type="ECO:0000256" key="2">
    <source>
        <dbReference type="ARBA" id="ARBA00008892"/>
    </source>
</evidence>
<keyword evidence="10 12" id="KW-0496">Mitochondrion</keyword>
<keyword evidence="9 12" id="KW-0406">Ion transport</keyword>
<evidence type="ECO:0000256" key="9">
    <source>
        <dbReference type="ARBA" id="ARBA00023065"/>
    </source>
</evidence>
<dbReference type="GO" id="GO:0045259">
    <property type="term" value="C:proton-transporting ATP synthase complex"/>
    <property type="evidence" value="ECO:0007669"/>
    <property type="project" value="UniProtKB-KW"/>
</dbReference>
<sequence length="52" mass="6337">MPQMAPLLWTSLFAFFLLNFLLFFVSTYFLLPPSQMKYETTLPPFNEKNWKW</sequence>
<keyword evidence="8 13" id="KW-1133">Transmembrane helix</keyword>
<keyword evidence="4 12" id="KW-0813">Transport</keyword>
<dbReference type="GO" id="GO:0015986">
    <property type="term" value="P:proton motive force-driven ATP synthesis"/>
    <property type="evidence" value="ECO:0007669"/>
    <property type="project" value="InterPro"/>
</dbReference>
<evidence type="ECO:0000256" key="13">
    <source>
        <dbReference type="SAM" id="Phobius"/>
    </source>
</evidence>
<evidence type="ECO:0000256" key="7">
    <source>
        <dbReference type="ARBA" id="ARBA00022781"/>
    </source>
</evidence>
<comment type="subunit">
    <text evidence="3">F-type ATPases have 2 components, CF(1) - the catalytic core - and CF(0) - the membrane proton channel.</text>
</comment>
<accession>A0A410RF13</accession>
<keyword evidence="11 13" id="KW-0472">Membrane</keyword>
<evidence type="ECO:0000313" key="14">
    <source>
        <dbReference type="EMBL" id="QAT80323.1"/>
    </source>
</evidence>
<gene>
    <name evidence="14" type="primary">ATP8</name>
</gene>
<evidence type="ECO:0000256" key="6">
    <source>
        <dbReference type="ARBA" id="ARBA00022692"/>
    </source>
</evidence>
<dbReference type="InterPro" id="IPR001421">
    <property type="entry name" value="ATP8_metazoa"/>
</dbReference>
<dbReference type="RefSeq" id="YP_009561709.1">
    <property type="nucleotide sequence ID" value="NC_041107.1"/>
</dbReference>
<keyword evidence="7 12" id="KW-0375">Hydrogen ion transport</keyword>
<evidence type="ECO:0000256" key="8">
    <source>
        <dbReference type="ARBA" id="ARBA00022989"/>
    </source>
</evidence>
<comment type="similarity">
    <text evidence="2 12">Belongs to the ATPase protein 8 family.</text>
</comment>
<dbReference type="GO" id="GO:0031966">
    <property type="term" value="C:mitochondrial membrane"/>
    <property type="evidence" value="ECO:0007669"/>
    <property type="project" value="UniProtKB-SubCell"/>
</dbReference>
<evidence type="ECO:0000256" key="1">
    <source>
        <dbReference type="ARBA" id="ARBA00004304"/>
    </source>
</evidence>
<evidence type="ECO:0000256" key="3">
    <source>
        <dbReference type="ARBA" id="ARBA00011291"/>
    </source>
</evidence>
<evidence type="ECO:0000256" key="5">
    <source>
        <dbReference type="ARBA" id="ARBA00022547"/>
    </source>
</evidence>
<dbReference type="GeneID" id="39332893"/>
<evidence type="ECO:0000256" key="10">
    <source>
        <dbReference type="ARBA" id="ARBA00023128"/>
    </source>
</evidence>
<proteinExistence type="inferred from homology"/>
<evidence type="ECO:0000256" key="11">
    <source>
        <dbReference type="ARBA" id="ARBA00023136"/>
    </source>
</evidence>
<dbReference type="EMBL" id="MH011414">
    <property type="protein sequence ID" value="QAT80323.1"/>
    <property type="molecule type" value="Genomic_DNA"/>
</dbReference>
<geneLocation type="mitochondrion" evidence="14"/>
<protein>
    <recommendedName>
        <fullName evidence="12">ATP synthase complex subunit 8</fullName>
    </recommendedName>
</protein>
<evidence type="ECO:0000256" key="4">
    <source>
        <dbReference type="ARBA" id="ARBA00022448"/>
    </source>
</evidence>
<evidence type="ECO:0000256" key="12">
    <source>
        <dbReference type="RuleBase" id="RU003661"/>
    </source>
</evidence>
<keyword evidence="5 12" id="KW-0138">CF(0)</keyword>
<organism evidence="14">
    <name type="scientific">Pentacheles validus</name>
    <dbReference type="NCBI Taxonomy" id="2508670"/>
    <lineage>
        <taxon>Eukaryota</taxon>
        <taxon>Metazoa</taxon>
        <taxon>Ecdysozoa</taxon>
        <taxon>Arthropoda</taxon>
        <taxon>Crustacea</taxon>
        <taxon>Multicrustacea</taxon>
        <taxon>Malacostraca</taxon>
        <taxon>Eumalacostraca</taxon>
        <taxon>Eucarida</taxon>
        <taxon>Decapoda</taxon>
        <taxon>Pleocyemata</taxon>
        <taxon>Polychelida</taxon>
        <taxon>Eryonoidea</taxon>
        <taxon>Polychelidae</taxon>
        <taxon>Pentacheles</taxon>
    </lineage>
</organism>
<dbReference type="AlphaFoldDB" id="A0A410RF13"/>
<dbReference type="Pfam" id="PF00895">
    <property type="entry name" value="ATP-synt_8"/>
    <property type="match status" value="1"/>
</dbReference>
<dbReference type="GO" id="GO:0015078">
    <property type="term" value="F:proton transmembrane transporter activity"/>
    <property type="evidence" value="ECO:0007669"/>
    <property type="project" value="InterPro"/>
</dbReference>